<sequence length="238" mass="26623">MKKLGILTVLLIIAFTGGAQTQKNETEGFSFGAKLGFSSTLPIINSLTIEGVEAQNVNLQYKVGYLAALFCRINIDRFFIMPGVEWNHADGSINYSLPDGIDQTYLKSTYAVSSEGFNVETNTIEVPVLLGFNMVKSYPYCLSFQAGPKLRYRVTEDFSPVGNPETFKLSGESKPYGVNAVTGVSVSIWRMFFDFYYEFGINQSKTDFSYQTTLLPYESNFSLKNRTNKMSFSLGILF</sequence>
<dbReference type="AlphaFoldDB" id="A0A1T4ZZV2"/>
<protein>
    <submittedName>
        <fullName evidence="3">Outer membrane protein beta-barrel domain-containing protein</fullName>
    </submittedName>
</protein>
<dbReference type="Pfam" id="PF13568">
    <property type="entry name" value="OMP_b-brl_2"/>
    <property type="match status" value="1"/>
</dbReference>
<keyword evidence="1" id="KW-0732">Signal</keyword>
<feature type="signal peptide" evidence="1">
    <location>
        <begin position="1"/>
        <end position="19"/>
    </location>
</feature>
<gene>
    <name evidence="3" type="ORF">SAMN05660349_00318</name>
</gene>
<proteinExistence type="predicted"/>
<reference evidence="4" key="1">
    <citation type="submission" date="2017-02" db="EMBL/GenBank/DDBJ databases">
        <authorList>
            <person name="Varghese N."/>
            <person name="Submissions S."/>
        </authorList>
    </citation>
    <scope>NUCLEOTIDE SEQUENCE [LARGE SCALE GENOMIC DNA]</scope>
    <source>
        <strain evidence="4">DSM 24967</strain>
    </source>
</reference>
<evidence type="ECO:0000256" key="1">
    <source>
        <dbReference type="SAM" id="SignalP"/>
    </source>
</evidence>
<organism evidence="3 4">
    <name type="scientific">Parabacteroides chartae</name>
    <dbReference type="NCBI Taxonomy" id="1037355"/>
    <lineage>
        <taxon>Bacteria</taxon>
        <taxon>Pseudomonadati</taxon>
        <taxon>Bacteroidota</taxon>
        <taxon>Bacteroidia</taxon>
        <taxon>Bacteroidales</taxon>
        <taxon>Tannerellaceae</taxon>
        <taxon>Parabacteroides</taxon>
    </lineage>
</organism>
<dbReference type="InterPro" id="IPR025665">
    <property type="entry name" value="Beta-barrel_OMP_2"/>
</dbReference>
<name>A0A1T4ZZV2_9BACT</name>
<feature type="chain" id="PRO_5012346112" evidence="1">
    <location>
        <begin position="20"/>
        <end position="238"/>
    </location>
</feature>
<dbReference type="Proteomes" id="UP000190852">
    <property type="component" value="Unassembled WGS sequence"/>
</dbReference>
<evidence type="ECO:0000313" key="4">
    <source>
        <dbReference type="Proteomes" id="UP000190852"/>
    </source>
</evidence>
<evidence type="ECO:0000259" key="2">
    <source>
        <dbReference type="Pfam" id="PF13568"/>
    </source>
</evidence>
<evidence type="ECO:0000313" key="3">
    <source>
        <dbReference type="EMBL" id="SKB28206.1"/>
    </source>
</evidence>
<dbReference type="RefSeq" id="WP_079682048.1">
    <property type="nucleotide sequence ID" value="NZ_FUYQ01000001.1"/>
</dbReference>
<feature type="domain" description="Outer membrane protein beta-barrel" evidence="2">
    <location>
        <begin position="19"/>
        <end position="204"/>
    </location>
</feature>
<dbReference type="EMBL" id="FUYQ01000001">
    <property type="protein sequence ID" value="SKB28206.1"/>
    <property type="molecule type" value="Genomic_DNA"/>
</dbReference>
<accession>A0A1T4ZZV2</accession>
<keyword evidence="4" id="KW-1185">Reference proteome</keyword>